<gene>
    <name evidence="1" type="ORF">KI387_024221</name>
</gene>
<sequence>DVLKVAMTYQREDTKIDVALPVVHEAMDIVNEEGVGVVVDAQGMEVGHDD</sequence>
<feature type="non-terminal residue" evidence="1">
    <location>
        <position position="50"/>
    </location>
</feature>
<evidence type="ECO:0000313" key="1">
    <source>
        <dbReference type="EMBL" id="KAH9315594.1"/>
    </source>
</evidence>
<comment type="caution">
    <text evidence="1">The sequence shown here is derived from an EMBL/GenBank/DDBJ whole genome shotgun (WGS) entry which is preliminary data.</text>
</comment>
<feature type="non-terminal residue" evidence="1">
    <location>
        <position position="1"/>
    </location>
</feature>
<protein>
    <submittedName>
        <fullName evidence="1">Uncharacterized protein</fullName>
    </submittedName>
</protein>
<evidence type="ECO:0000313" key="2">
    <source>
        <dbReference type="Proteomes" id="UP000824469"/>
    </source>
</evidence>
<proteinExistence type="predicted"/>
<accession>A0AA38G300</accession>
<name>A0AA38G300_TAXCH</name>
<dbReference type="Proteomes" id="UP000824469">
    <property type="component" value="Unassembled WGS sequence"/>
</dbReference>
<dbReference type="EMBL" id="JAHRHJ020000005">
    <property type="protein sequence ID" value="KAH9315594.1"/>
    <property type="molecule type" value="Genomic_DNA"/>
</dbReference>
<reference evidence="1 2" key="1">
    <citation type="journal article" date="2021" name="Nat. Plants">
        <title>The Taxus genome provides insights into paclitaxel biosynthesis.</title>
        <authorList>
            <person name="Xiong X."/>
            <person name="Gou J."/>
            <person name="Liao Q."/>
            <person name="Li Y."/>
            <person name="Zhou Q."/>
            <person name="Bi G."/>
            <person name="Li C."/>
            <person name="Du R."/>
            <person name="Wang X."/>
            <person name="Sun T."/>
            <person name="Guo L."/>
            <person name="Liang H."/>
            <person name="Lu P."/>
            <person name="Wu Y."/>
            <person name="Zhang Z."/>
            <person name="Ro D.K."/>
            <person name="Shang Y."/>
            <person name="Huang S."/>
            <person name="Yan J."/>
        </authorList>
    </citation>
    <scope>NUCLEOTIDE SEQUENCE [LARGE SCALE GENOMIC DNA]</scope>
    <source>
        <strain evidence="1">Ta-2019</strain>
    </source>
</reference>
<organism evidence="1 2">
    <name type="scientific">Taxus chinensis</name>
    <name type="common">Chinese yew</name>
    <name type="synonym">Taxus wallichiana var. chinensis</name>
    <dbReference type="NCBI Taxonomy" id="29808"/>
    <lineage>
        <taxon>Eukaryota</taxon>
        <taxon>Viridiplantae</taxon>
        <taxon>Streptophyta</taxon>
        <taxon>Embryophyta</taxon>
        <taxon>Tracheophyta</taxon>
        <taxon>Spermatophyta</taxon>
        <taxon>Pinopsida</taxon>
        <taxon>Pinidae</taxon>
        <taxon>Conifers II</taxon>
        <taxon>Cupressales</taxon>
        <taxon>Taxaceae</taxon>
        <taxon>Taxus</taxon>
    </lineage>
</organism>
<dbReference type="AlphaFoldDB" id="A0AA38G300"/>
<keyword evidence="2" id="KW-1185">Reference proteome</keyword>